<name>A0AAV4FTL2_9GAST</name>
<proteinExistence type="predicted"/>
<evidence type="ECO:0000313" key="2">
    <source>
        <dbReference type="EMBL" id="GFR76648.1"/>
    </source>
</evidence>
<feature type="region of interest" description="Disordered" evidence="1">
    <location>
        <begin position="51"/>
        <end position="98"/>
    </location>
</feature>
<evidence type="ECO:0000256" key="1">
    <source>
        <dbReference type="SAM" id="MobiDB-lite"/>
    </source>
</evidence>
<protein>
    <submittedName>
        <fullName evidence="2">Uncharacterized protein</fullName>
    </submittedName>
</protein>
<dbReference type="AlphaFoldDB" id="A0AAV4FTL2"/>
<dbReference type="EMBL" id="BMAT01000935">
    <property type="protein sequence ID" value="GFR76648.1"/>
    <property type="molecule type" value="Genomic_DNA"/>
</dbReference>
<sequence length="98" mass="11306">MADEQTEALSQTSAIKKQHYLWMLLRRTLSSSAPKVFNTCRLNSGESLKISKRPTVSSTRRGLKFEVDAEVKEEEEKEEEQQQQQEEEEEKGDCLNVT</sequence>
<accession>A0AAV4FTL2</accession>
<evidence type="ECO:0000313" key="3">
    <source>
        <dbReference type="Proteomes" id="UP000762676"/>
    </source>
</evidence>
<reference evidence="2 3" key="1">
    <citation type="journal article" date="2021" name="Elife">
        <title>Chloroplast acquisition without the gene transfer in kleptoplastic sea slugs, Plakobranchus ocellatus.</title>
        <authorList>
            <person name="Maeda T."/>
            <person name="Takahashi S."/>
            <person name="Yoshida T."/>
            <person name="Shimamura S."/>
            <person name="Takaki Y."/>
            <person name="Nagai Y."/>
            <person name="Toyoda A."/>
            <person name="Suzuki Y."/>
            <person name="Arimoto A."/>
            <person name="Ishii H."/>
            <person name="Satoh N."/>
            <person name="Nishiyama T."/>
            <person name="Hasebe M."/>
            <person name="Maruyama T."/>
            <person name="Minagawa J."/>
            <person name="Obokata J."/>
            <person name="Shigenobu S."/>
        </authorList>
    </citation>
    <scope>NUCLEOTIDE SEQUENCE [LARGE SCALE GENOMIC DNA]</scope>
</reference>
<comment type="caution">
    <text evidence="2">The sequence shown here is derived from an EMBL/GenBank/DDBJ whole genome shotgun (WGS) entry which is preliminary data.</text>
</comment>
<gene>
    <name evidence="2" type="ORF">ElyMa_000488300</name>
</gene>
<feature type="compositionally biased region" description="Acidic residues" evidence="1">
    <location>
        <begin position="71"/>
        <end position="91"/>
    </location>
</feature>
<dbReference type="Proteomes" id="UP000762676">
    <property type="component" value="Unassembled WGS sequence"/>
</dbReference>
<keyword evidence="3" id="KW-1185">Reference proteome</keyword>
<organism evidence="2 3">
    <name type="scientific">Elysia marginata</name>
    <dbReference type="NCBI Taxonomy" id="1093978"/>
    <lineage>
        <taxon>Eukaryota</taxon>
        <taxon>Metazoa</taxon>
        <taxon>Spiralia</taxon>
        <taxon>Lophotrochozoa</taxon>
        <taxon>Mollusca</taxon>
        <taxon>Gastropoda</taxon>
        <taxon>Heterobranchia</taxon>
        <taxon>Euthyneura</taxon>
        <taxon>Panpulmonata</taxon>
        <taxon>Sacoglossa</taxon>
        <taxon>Placobranchoidea</taxon>
        <taxon>Plakobranchidae</taxon>
        <taxon>Elysia</taxon>
    </lineage>
</organism>